<dbReference type="GO" id="GO:0003677">
    <property type="term" value="F:DNA binding"/>
    <property type="evidence" value="ECO:0007669"/>
    <property type="project" value="InterPro"/>
</dbReference>
<dbReference type="Gene3D" id="3.90.940.10">
    <property type="match status" value="1"/>
</dbReference>
<gene>
    <name evidence="7" type="ORF">BZG36_00119</name>
</gene>
<feature type="compositionally biased region" description="Acidic residues" evidence="6">
    <location>
        <begin position="20"/>
        <end position="39"/>
    </location>
</feature>
<comment type="subcellular location">
    <subcellularLocation>
        <location evidence="1">Nucleus</location>
    </subcellularLocation>
</comment>
<dbReference type="OrthoDB" id="259769at2759"/>
<sequence>MSDYGGDDAFDTYDSPPQDYEVDEYGEEGENPEEQDGDAMDTRFNADADGPRFETLDPSQAKENEEKITTPYMTKYEKARILGTRALQISMNAPILVDLGGETDPLAIAMKELREKKIPLMVRRHLPDGTYEDWNVKDLIVD</sequence>
<accession>A0A261Y8Z0</accession>
<keyword evidence="2" id="KW-0240">DNA-directed RNA polymerase</keyword>
<name>A0A261Y8Z0_9FUNG</name>
<dbReference type="NCBIfam" id="NF002208">
    <property type="entry name" value="PRK01099.1-3"/>
    <property type="match status" value="1"/>
</dbReference>
<dbReference type="HAMAP" id="MF_00192">
    <property type="entry name" value="RNApol_arch_Rpo6"/>
    <property type="match status" value="1"/>
</dbReference>
<dbReference type="GO" id="GO:0006360">
    <property type="term" value="P:transcription by RNA polymerase I"/>
    <property type="evidence" value="ECO:0007669"/>
    <property type="project" value="TreeGrafter"/>
</dbReference>
<evidence type="ECO:0000313" key="7">
    <source>
        <dbReference type="EMBL" id="OZJ06944.1"/>
    </source>
</evidence>
<dbReference type="Pfam" id="PF01192">
    <property type="entry name" value="RNA_pol_Rpb6"/>
    <property type="match status" value="1"/>
</dbReference>
<dbReference type="GO" id="GO:0003899">
    <property type="term" value="F:DNA-directed RNA polymerase activity"/>
    <property type="evidence" value="ECO:0007669"/>
    <property type="project" value="EnsemblFungi"/>
</dbReference>
<feature type="compositionally biased region" description="Basic and acidic residues" evidence="6">
    <location>
        <begin position="40"/>
        <end position="67"/>
    </location>
</feature>
<dbReference type="PANTHER" id="PTHR47227:SF5">
    <property type="entry name" value="DNA-DIRECTED RNA POLYMERASES I, II, AND III SUBUNIT RPABC2"/>
    <property type="match status" value="1"/>
</dbReference>
<evidence type="ECO:0000256" key="6">
    <source>
        <dbReference type="SAM" id="MobiDB-lite"/>
    </source>
</evidence>
<evidence type="ECO:0000256" key="5">
    <source>
        <dbReference type="ARBA" id="ARBA00025773"/>
    </source>
</evidence>
<dbReference type="InterPro" id="IPR006111">
    <property type="entry name" value="Rpo6/Rpb6"/>
</dbReference>
<dbReference type="InterPro" id="IPR020708">
    <property type="entry name" value="DNA-dir_RNA_polK_14-18kDa_CS"/>
</dbReference>
<proteinExistence type="inferred from homology"/>
<dbReference type="PROSITE" id="PS01111">
    <property type="entry name" value="RNA_POL_K_14KD"/>
    <property type="match status" value="1"/>
</dbReference>
<evidence type="ECO:0008006" key="9">
    <source>
        <dbReference type="Google" id="ProtNLM"/>
    </source>
</evidence>
<keyword evidence="3" id="KW-0804">Transcription</keyword>
<organism evidence="7 8">
    <name type="scientific">Bifiguratus adelaidae</name>
    <dbReference type="NCBI Taxonomy" id="1938954"/>
    <lineage>
        <taxon>Eukaryota</taxon>
        <taxon>Fungi</taxon>
        <taxon>Fungi incertae sedis</taxon>
        <taxon>Mucoromycota</taxon>
        <taxon>Mucoromycotina</taxon>
        <taxon>Endogonomycetes</taxon>
        <taxon>Endogonales</taxon>
        <taxon>Endogonales incertae sedis</taxon>
        <taxon>Bifiguratus</taxon>
    </lineage>
</organism>
<protein>
    <recommendedName>
        <fullName evidence="9">DNA-directed RNA polymerases I, II, and III subunit RPABC2</fullName>
    </recommendedName>
</protein>
<dbReference type="SMART" id="SM01409">
    <property type="entry name" value="RNA_pol_Rpb6"/>
    <property type="match status" value="1"/>
</dbReference>
<keyword evidence="4" id="KW-0539">Nucleus</keyword>
<dbReference type="InterPro" id="IPR036161">
    <property type="entry name" value="RPB6/omega-like_sf"/>
</dbReference>
<dbReference type="InterPro" id="IPR006110">
    <property type="entry name" value="Pol_omega/Rpo6/RPB6"/>
</dbReference>
<evidence type="ECO:0000313" key="8">
    <source>
        <dbReference type="Proteomes" id="UP000242875"/>
    </source>
</evidence>
<dbReference type="EMBL" id="MVBO01000001">
    <property type="protein sequence ID" value="OZJ06944.1"/>
    <property type="molecule type" value="Genomic_DNA"/>
</dbReference>
<comment type="similarity">
    <text evidence="5">Belongs to the archaeal Rpo6/eukaryotic RPB6 RNA polymerase subunit family.</text>
</comment>
<comment type="caution">
    <text evidence="7">The sequence shown here is derived from an EMBL/GenBank/DDBJ whole genome shotgun (WGS) entry which is preliminary data.</text>
</comment>
<dbReference type="PIRSF" id="PIRSF500154">
    <property type="entry name" value="RPB6"/>
    <property type="match status" value="1"/>
</dbReference>
<dbReference type="GO" id="GO:0005665">
    <property type="term" value="C:RNA polymerase II, core complex"/>
    <property type="evidence" value="ECO:0007669"/>
    <property type="project" value="EnsemblFungi"/>
</dbReference>
<dbReference type="SUPFAM" id="SSF63562">
    <property type="entry name" value="RPB6/omega subunit-like"/>
    <property type="match status" value="1"/>
</dbReference>
<evidence type="ECO:0000256" key="2">
    <source>
        <dbReference type="ARBA" id="ARBA00022478"/>
    </source>
</evidence>
<dbReference type="PANTHER" id="PTHR47227">
    <property type="entry name" value="DNA-DIRECTED RNA POLYMERASE SUBUNIT K"/>
    <property type="match status" value="1"/>
</dbReference>
<dbReference type="GO" id="GO:0006366">
    <property type="term" value="P:transcription by RNA polymerase II"/>
    <property type="evidence" value="ECO:0007669"/>
    <property type="project" value="TreeGrafter"/>
</dbReference>
<reference evidence="7 8" key="1">
    <citation type="journal article" date="2017" name="Mycologia">
        <title>Bifiguratus adelaidae, gen. et sp. nov., a new member of Mucoromycotina in endophytic and soil-dwelling habitats.</title>
        <authorList>
            <person name="Torres-Cruz T.J."/>
            <person name="Billingsley Tobias T.L."/>
            <person name="Almatruk M."/>
            <person name="Hesse C."/>
            <person name="Kuske C.R."/>
            <person name="Desiro A."/>
            <person name="Benucci G.M."/>
            <person name="Bonito G."/>
            <person name="Stajich J.E."/>
            <person name="Dunlap C."/>
            <person name="Arnold A.E."/>
            <person name="Porras-Alfaro A."/>
        </authorList>
    </citation>
    <scope>NUCLEOTIDE SEQUENCE [LARGE SCALE GENOMIC DNA]</scope>
    <source>
        <strain evidence="7 8">AZ0501</strain>
    </source>
</reference>
<feature type="region of interest" description="Disordered" evidence="6">
    <location>
        <begin position="1"/>
        <end position="67"/>
    </location>
</feature>
<evidence type="ECO:0000256" key="1">
    <source>
        <dbReference type="ARBA" id="ARBA00004123"/>
    </source>
</evidence>
<dbReference type="PIRSF" id="PIRSF000778">
    <property type="entry name" value="RpoK/RPB6"/>
    <property type="match status" value="1"/>
</dbReference>
<dbReference type="InterPro" id="IPR028363">
    <property type="entry name" value="RPB6"/>
</dbReference>
<feature type="compositionally biased region" description="Acidic residues" evidence="6">
    <location>
        <begin position="1"/>
        <end position="11"/>
    </location>
</feature>
<dbReference type="GO" id="GO:0042797">
    <property type="term" value="P:tRNA transcription by RNA polymerase III"/>
    <property type="evidence" value="ECO:0007669"/>
    <property type="project" value="TreeGrafter"/>
</dbReference>
<keyword evidence="8" id="KW-1185">Reference proteome</keyword>
<dbReference type="GO" id="GO:0005666">
    <property type="term" value="C:RNA polymerase III complex"/>
    <property type="evidence" value="ECO:0007669"/>
    <property type="project" value="EnsemblFungi"/>
</dbReference>
<dbReference type="GO" id="GO:0005736">
    <property type="term" value="C:RNA polymerase I complex"/>
    <property type="evidence" value="ECO:0007669"/>
    <property type="project" value="EnsemblFungi"/>
</dbReference>
<evidence type="ECO:0000256" key="3">
    <source>
        <dbReference type="ARBA" id="ARBA00023163"/>
    </source>
</evidence>
<dbReference type="Proteomes" id="UP000242875">
    <property type="component" value="Unassembled WGS sequence"/>
</dbReference>
<dbReference type="AlphaFoldDB" id="A0A261Y8Z0"/>
<evidence type="ECO:0000256" key="4">
    <source>
        <dbReference type="ARBA" id="ARBA00023242"/>
    </source>
</evidence>